<protein>
    <submittedName>
        <fullName evidence="1">Uncharacterized protein</fullName>
    </submittedName>
</protein>
<sequence length="119" mass="13008">MTTDAIEDAVVSAARAKGYALNSTTMATVAIDLAGSKLDGDLITIPGKGSLSVQDYLRDLHDRAPSGFGRLQQPDKPDAERTITEMRRKRPLDAAWHARHARATGITKTMMDDIMRNRA</sequence>
<dbReference type="Proteomes" id="UP000215703">
    <property type="component" value="Chromosome"/>
</dbReference>
<organism evidence="1 2">
    <name type="scientific">Bradyrhizobium ottawaense</name>
    <dbReference type="NCBI Taxonomy" id="931866"/>
    <lineage>
        <taxon>Bacteria</taxon>
        <taxon>Pseudomonadati</taxon>
        <taxon>Pseudomonadota</taxon>
        <taxon>Alphaproteobacteria</taxon>
        <taxon>Hyphomicrobiales</taxon>
        <taxon>Nitrobacteraceae</taxon>
        <taxon>Bradyrhizobium</taxon>
    </lineage>
</organism>
<dbReference type="EMBL" id="CP029425">
    <property type="protein sequence ID" value="AWL92107.1"/>
    <property type="molecule type" value="Genomic_DNA"/>
</dbReference>
<gene>
    <name evidence="1" type="ORF">CIT37_07765</name>
</gene>
<dbReference type="RefSeq" id="WP_095426831.1">
    <property type="nucleotide sequence ID" value="NZ_CP029425.2"/>
</dbReference>
<evidence type="ECO:0000313" key="1">
    <source>
        <dbReference type="EMBL" id="AWL92107.1"/>
    </source>
</evidence>
<dbReference type="AlphaFoldDB" id="A0A2U8P349"/>
<dbReference type="KEGG" id="bot:CIT37_07765"/>
<reference evidence="1 2" key="1">
    <citation type="journal article" date="2014" name="Int. J. Syst. Evol. Microbiol.">
        <title>Bradyrhizobium ottawaense sp. nov., a symbiotic nitrogen fixing bacterium from root nodules of soybeans in Canada.</title>
        <authorList>
            <person name="Yu X."/>
            <person name="Cloutier S."/>
            <person name="Tambong J.T."/>
            <person name="Bromfield E.S."/>
        </authorList>
    </citation>
    <scope>NUCLEOTIDE SEQUENCE [LARGE SCALE GENOMIC DNA]</scope>
    <source>
        <strain evidence="1 2">OO99</strain>
    </source>
</reference>
<dbReference type="GeneID" id="92970534"/>
<evidence type="ECO:0000313" key="2">
    <source>
        <dbReference type="Proteomes" id="UP000215703"/>
    </source>
</evidence>
<reference evidence="1 2" key="2">
    <citation type="journal article" date="2017" name="Syst. Appl. Microbiol.">
        <title>Soybeans inoculated with root zone soils of Canadian native legumes harbour diverse and novel Bradyrhizobium spp. that possess agricultural potential.</title>
        <authorList>
            <person name="Bromfield E.S.P."/>
            <person name="Cloutier S."/>
            <person name="Tambong J.T."/>
            <person name="Tran Thi T.V."/>
        </authorList>
    </citation>
    <scope>NUCLEOTIDE SEQUENCE [LARGE SCALE GENOMIC DNA]</scope>
    <source>
        <strain evidence="1 2">OO99</strain>
    </source>
</reference>
<accession>A0A2U8P349</accession>
<proteinExistence type="predicted"/>
<name>A0A2U8P349_9BRAD</name>